<dbReference type="Gene3D" id="1.10.10.10">
    <property type="entry name" value="Winged helix-like DNA-binding domain superfamily/Winged helix DNA-binding domain"/>
    <property type="match status" value="1"/>
</dbReference>
<dbReference type="AlphaFoldDB" id="A0A077FB40"/>
<organism evidence="5 6">
    <name type="scientific">Pseudomonas alkylphenolica</name>
    <dbReference type="NCBI Taxonomy" id="237609"/>
    <lineage>
        <taxon>Bacteria</taxon>
        <taxon>Pseudomonadati</taxon>
        <taxon>Pseudomonadota</taxon>
        <taxon>Gammaproteobacteria</taxon>
        <taxon>Pseudomonadales</taxon>
        <taxon>Pseudomonadaceae</taxon>
        <taxon>Pseudomonas</taxon>
    </lineage>
</organism>
<gene>
    <name evidence="5" type="ORF">PSAKL28_17750</name>
</gene>
<evidence type="ECO:0000256" key="2">
    <source>
        <dbReference type="ARBA" id="ARBA00023125"/>
    </source>
</evidence>
<dbReference type="OrthoDB" id="9804020at2"/>
<dbReference type="eggNOG" id="COG1725">
    <property type="taxonomic scope" value="Bacteria"/>
</dbReference>
<name>A0A077FB40_9PSED</name>
<reference evidence="5 6" key="1">
    <citation type="submission" date="2014-07" db="EMBL/GenBank/DDBJ databases">
        <authorList>
            <person name="Lee K."/>
            <person name="Lim J.Y."/>
            <person name="Hwang I."/>
        </authorList>
    </citation>
    <scope>NUCLEOTIDE SEQUENCE [LARGE SCALE GENOMIC DNA]</scope>
    <source>
        <strain evidence="5 6">KL28</strain>
    </source>
</reference>
<dbReference type="Pfam" id="PF00392">
    <property type="entry name" value="GntR"/>
    <property type="match status" value="1"/>
</dbReference>
<dbReference type="CDD" id="cd07377">
    <property type="entry name" value="WHTH_GntR"/>
    <property type="match status" value="1"/>
</dbReference>
<evidence type="ECO:0000259" key="4">
    <source>
        <dbReference type="PROSITE" id="PS50949"/>
    </source>
</evidence>
<evidence type="ECO:0000313" key="5">
    <source>
        <dbReference type="EMBL" id="AIL60999.1"/>
    </source>
</evidence>
<accession>A0A077FB40</accession>
<dbReference type="HOGENOM" id="CLU_017584_10_4_6"/>
<dbReference type="InterPro" id="IPR000524">
    <property type="entry name" value="Tscrpt_reg_HTH_GntR"/>
</dbReference>
<feature type="domain" description="HTH gntR-type" evidence="4">
    <location>
        <begin position="14"/>
        <end position="82"/>
    </location>
</feature>
<dbReference type="PROSITE" id="PS50949">
    <property type="entry name" value="HTH_GNTR"/>
    <property type="match status" value="1"/>
</dbReference>
<dbReference type="InterPro" id="IPR036390">
    <property type="entry name" value="WH_DNA-bd_sf"/>
</dbReference>
<dbReference type="GO" id="GO:0003677">
    <property type="term" value="F:DNA binding"/>
    <property type="evidence" value="ECO:0007669"/>
    <property type="project" value="UniProtKB-KW"/>
</dbReference>
<dbReference type="KEGG" id="palk:PSAKL28_17750"/>
<evidence type="ECO:0000313" key="6">
    <source>
        <dbReference type="Proteomes" id="UP000028931"/>
    </source>
</evidence>
<sequence length="136" mass="14831">MDAMTLHIEPSSPDPIYRQIVGQITRLISAGTCPPGTRLPSVREVAAAHAINPMTVSKAYALLEAQGLLERQRGKGMQVAADHQAATPTETRLQVLQPTLQELARQARQLDLSLDQLIEALTPLMNEAALSKDRNE</sequence>
<protein>
    <submittedName>
        <fullName evidence="5">GntR family transcriptional regulator</fullName>
    </submittedName>
</protein>
<dbReference type="GO" id="GO:0003700">
    <property type="term" value="F:DNA-binding transcription factor activity"/>
    <property type="evidence" value="ECO:0007669"/>
    <property type="project" value="InterPro"/>
</dbReference>
<dbReference type="Proteomes" id="UP000028931">
    <property type="component" value="Chromosome"/>
</dbReference>
<evidence type="ECO:0000256" key="1">
    <source>
        <dbReference type="ARBA" id="ARBA00023015"/>
    </source>
</evidence>
<dbReference type="SMART" id="SM00345">
    <property type="entry name" value="HTH_GNTR"/>
    <property type="match status" value="1"/>
</dbReference>
<dbReference type="PANTHER" id="PTHR38445:SF7">
    <property type="entry name" value="GNTR-FAMILY TRANSCRIPTIONAL REGULATOR"/>
    <property type="match status" value="1"/>
</dbReference>
<keyword evidence="1" id="KW-0805">Transcription regulation</keyword>
<keyword evidence="3" id="KW-0804">Transcription</keyword>
<dbReference type="EMBL" id="CP009048">
    <property type="protein sequence ID" value="AIL60999.1"/>
    <property type="molecule type" value="Genomic_DNA"/>
</dbReference>
<evidence type="ECO:0000256" key="3">
    <source>
        <dbReference type="ARBA" id="ARBA00023163"/>
    </source>
</evidence>
<dbReference type="SUPFAM" id="SSF46785">
    <property type="entry name" value="Winged helix' DNA-binding domain"/>
    <property type="match status" value="1"/>
</dbReference>
<keyword evidence="2" id="KW-0238">DNA-binding</keyword>
<dbReference type="InterPro" id="IPR036388">
    <property type="entry name" value="WH-like_DNA-bd_sf"/>
</dbReference>
<proteinExistence type="predicted"/>
<dbReference type="PANTHER" id="PTHR38445">
    <property type="entry name" value="HTH-TYPE TRANSCRIPTIONAL REPRESSOR YTRA"/>
    <property type="match status" value="1"/>
</dbReference>